<evidence type="ECO:0000313" key="4">
    <source>
        <dbReference type="Proteomes" id="UP000567186"/>
    </source>
</evidence>
<dbReference type="Proteomes" id="UP000567186">
    <property type="component" value="Unassembled WGS sequence"/>
</dbReference>
<organism evidence="3 4">
    <name type="scientific">Marinobacter orientalis</name>
    <dbReference type="NCBI Taxonomy" id="1928859"/>
    <lineage>
        <taxon>Bacteria</taxon>
        <taxon>Pseudomonadati</taxon>
        <taxon>Pseudomonadota</taxon>
        <taxon>Gammaproteobacteria</taxon>
        <taxon>Pseudomonadales</taxon>
        <taxon>Marinobacteraceae</taxon>
        <taxon>Marinobacter</taxon>
    </lineage>
</organism>
<dbReference type="Gene3D" id="3.30.420.10">
    <property type="entry name" value="Ribonuclease H-like superfamily/Ribonuclease H"/>
    <property type="match status" value="1"/>
</dbReference>
<dbReference type="GO" id="GO:0015074">
    <property type="term" value="P:DNA integration"/>
    <property type="evidence" value="ECO:0007669"/>
    <property type="project" value="InterPro"/>
</dbReference>
<accession>A0A7Y0NJV9</accession>
<dbReference type="InterPro" id="IPR025948">
    <property type="entry name" value="HTH-like_dom"/>
</dbReference>
<gene>
    <name evidence="3" type="ORF">HIU99_04210</name>
</gene>
<name>A0A7Y0NJV9_9GAMM</name>
<dbReference type="InterPro" id="IPR048020">
    <property type="entry name" value="Transpos_IS3"/>
</dbReference>
<dbReference type="PANTHER" id="PTHR46889:SF4">
    <property type="entry name" value="TRANSPOSASE INSO FOR INSERTION SEQUENCE ELEMENT IS911B-RELATED"/>
    <property type="match status" value="1"/>
</dbReference>
<dbReference type="GO" id="GO:0004803">
    <property type="term" value="F:transposase activity"/>
    <property type="evidence" value="ECO:0007669"/>
    <property type="project" value="InterPro"/>
</dbReference>
<dbReference type="EMBL" id="JABCKY010000001">
    <property type="protein sequence ID" value="NMT62795.1"/>
    <property type="molecule type" value="Genomic_DNA"/>
</dbReference>
<proteinExistence type="inferred from homology"/>
<dbReference type="InterPro" id="IPR036397">
    <property type="entry name" value="RNaseH_sf"/>
</dbReference>
<evidence type="ECO:0000256" key="1">
    <source>
        <dbReference type="ARBA" id="ARBA00009964"/>
    </source>
</evidence>
<dbReference type="PANTHER" id="PTHR46889">
    <property type="entry name" value="TRANSPOSASE INSF FOR INSERTION SEQUENCE IS3B-RELATED"/>
    <property type="match status" value="1"/>
</dbReference>
<dbReference type="GO" id="GO:0003677">
    <property type="term" value="F:DNA binding"/>
    <property type="evidence" value="ECO:0007669"/>
    <property type="project" value="InterPro"/>
</dbReference>
<keyword evidence="4" id="KW-1185">Reference proteome</keyword>
<dbReference type="Gene3D" id="1.10.10.60">
    <property type="entry name" value="Homeodomain-like"/>
    <property type="match status" value="1"/>
</dbReference>
<comment type="similarity">
    <text evidence="1">Belongs to the transposase 8 family.</text>
</comment>
<comment type="caution">
    <text evidence="3">The sequence shown here is derived from an EMBL/GenBank/DDBJ whole genome shotgun (WGS) entry which is preliminary data.</text>
</comment>
<dbReference type="InterPro" id="IPR050900">
    <property type="entry name" value="Transposase_IS3/IS150/IS904"/>
</dbReference>
<sequence>MTRKRRSFTPEFKQEAACLVLDQDYSVAEASRSLNVGENALRRWVKQLSEERGGVTPKSKAMTPEQQRIQELEARCERLEREKSIPKKGYRSLDVGRDESYALIDQLSEQEPVEMVCKAFEVSRSSYYDYRRRRSVVDAERVVLRADVNRIFHKSRSSAGSRMITTMLNDEGVVIGRFKVRRLMSELGLICKQPGPHAYKQATVERPDIPNRLNREFSVSHPDQAWCGDITYVWAGQRWSYLAVVLDLYARRVVGWALSDRPDGELVVKALDHAYEQRGKPTGVLFHSDQGSQYASRLFRQRLWRYRMEQSMSRRGNCWDNAPMERVFRSLKSEWIPSLGYRSIPDARKDIGDYLMDYYNRQRPHTFNDGMPPVVAEEKLKILSGIS</sequence>
<dbReference type="InterPro" id="IPR012337">
    <property type="entry name" value="RNaseH-like_sf"/>
</dbReference>
<reference evidence="3 4" key="1">
    <citation type="submission" date="2020-04" db="EMBL/GenBank/DDBJ databases">
        <title>Marinobacter oceani sp. nov., isolated from marine solar saltern.</title>
        <authorList>
            <person name="Chen X.-Y."/>
        </authorList>
    </citation>
    <scope>NUCLEOTIDE SEQUENCE [LARGE SCALE GENOMIC DNA]</scope>
    <source>
        <strain evidence="3 4">W62</strain>
    </source>
</reference>
<dbReference type="SUPFAM" id="SSF46689">
    <property type="entry name" value="Homeodomain-like"/>
    <property type="match status" value="1"/>
</dbReference>
<dbReference type="Pfam" id="PF00665">
    <property type="entry name" value="rve"/>
    <property type="match status" value="1"/>
</dbReference>
<evidence type="ECO:0000259" key="2">
    <source>
        <dbReference type="PROSITE" id="PS50994"/>
    </source>
</evidence>
<dbReference type="InterPro" id="IPR001584">
    <property type="entry name" value="Integrase_cat-core"/>
</dbReference>
<dbReference type="SUPFAM" id="SSF53098">
    <property type="entry name" value="Ribonuclease H-like"/>
    <property type="match status" value="1"/>
</dbReference>
<dbReference type="Pfam" id="PF01527">
    <property type="entry name" value="HTH_Tnp_1"/>
    <property type="match status" value="1"/>
</dbReference>
<feature type="domain" description="Integrase catalytic" evidence="2">
    <location>
        <begin position="218"/>
        <end position="380"/>
    </location>
</feature>
<dbReference type="AlphaFoldDB" id="A0A7Y0NJV9"/>
<dbReference type="InterPro" id="IPR009057">
    <property type="entry name" value="Homeodomain-like_sf"/>
</dbReference>
<dbReference type="GO" id="GO:0006313">
    <property type="term" value="P:DNA transposition"/>
    <property type="evidence" value="ECO:0007669"/>
    <property type="project" value="InterPro"/>
</dbReference>
<dbReference type="RefSeq" id="WP_135954156.1">
    <property type="nucleotide sequence ID" value="NZ_JABCKY010000001.1"/>
</dbReference>
<protein>
    <submittedName>
        <fullName evidence="3">IS3 family transposase</fullName>
    </submittedName>
</protein>
<dbReference type="InterPro" id="IPR002514">
    <property type="entry name" value="Transposase_8"/>
</dbReference>
<dbReference type="NCBIfam" id="NF033516">
    <property type="entry name" value="transpos_IS3"/>
    <property type="match status" value="1"/>
</dbReference>
<dbReference type="Pfam" id="PF13276">
    <property type="entry name" value="HTH_21"/>
    <property type="match status" value="1"/>
</dbReference>
<evidence type="ECO:0000313" key="3">
    <source>
        <dbReference type="EMBL" id="NMT62795.1"/>
    </source>
</evidence>
<dbReference type="OrthoDB" id="9810995at2"/>
<dbReference type="PROSITE" id="PS50994">
    <property type="entry name" value="INTEGRASE"/>
    <property type="match status" value="1"/>
</dbReference>